<keyword evidence="4" id="KW-1185">Reference proteome</keyword>
<dbReference type="InterPro" id="IPR015424">
    <property type="entry name" value="PyrdxlP-dep_Trfase"/>
</dbReference>
<reference evidence="3 4" key="1">
    <citation type="submission" date="2017-09" db="EMBL/GenBank/DDBJ databases">
        <title>Genomics of the genus Arcobacter.</title>
        <authorList>
            <person name="Perez-Cataluna A."/>
            <person name="Figueras M.J."/>
            <person name="Salas-Masso N."/>
        </authorList>
    </citation>
    <scope>NUCLEOTIDE SEQUENCE [LARGE SCALE GENOMIC DNA]</scope>
    <source>
        <strain evidence="3 4">CECT 7386</strain>
    </source>
</reference>
<evidence type="ECO:0000256" key="1">
    <source>
        <dbReference type="ARBA" id="ARBA00037999"/>
    </source>
</evidence>
<dbReference type="GO" id="GO:0000271">
    <property type="term" value="P:polysaccharide biosynthetic process"/>
    <property type="evidence" value="ECO:0007669"/>
    <property type="project" value="TreeGrafter"/>
</dbReference>
<dbReference type="Gene3D" id="3.90.1150.10">
    <property type="entry name" value="Aspartate Aminotransferase, domain 1"/>
    <property type="match status" value="1"/>
</dbReference>
<dbReference type="AlphaFoldDB" id="A0AAX2AHM3"/>
<dbReference type="InterPro" id="IPR000653">
    <property type="entry name" value="DegT/StrS_aminotransferase"/>
</dbReference>
<evidence type="ECO:0000313" key="3">
    <source>
        <dbReference type="EMBL" id="RXK16522.1"/>
    </source>
</evidence>
<protein>
    <submittedName>
        <fullName evidence="3">Pyridoxamine 5-phosphate oxidase</fullName>
    </submittedName>
</protein>
<dbReference type="PANTHER" id="PTHR30244">
    <property type="entry name" value="TRANSAMINASE"/>
    <property type="match status" value="1"/>
</dbReference>
<accession>A0AAX2AHM3</accession>
<name>A0AAX2AHM3_9BACT</name>
<proteinExistence type="inferred from homology"/>
<sequence length="386" mass="44454">MNYELAYSTFDEKERNAMYKIIQSDMFTMGKNVKAFEEEFALFFGKKYAVMVNSGSSANLVGVASLFYKKENPLNRGDEVIVPCISWATTYHPLQQYGLKLKFVDIDLETLNYDIEELKKAITPNTKMIVTVSILGNPNYYDEIEKVCEENNIILFDDNCEAMGAKYNGKFTGTSGLINTYSTFFSHHISTMEGGLILTDDYEIYCLCKSLRNHGWTRDQEPDSPIYEKKGDDFFEAYRFILPGYNVRPGELQGAIGLEQIKKLPDMLIQRRKNAQYFVSKFKDDKRFIIQKEVGESSWFAFTLIISPNSNLKRDSVFMALKKAEIGYRIITGGNFLEHDVIKYFDYEVTKSENASYAHNYGFFVGNSPQDMTKEIDLLYKTLKDL</sequence>
<comment type="caution">
    <text evidence="3">The sequence shown here is derived from an EMBL/GenBank/DDBJ whole genome shotgun (WGS) entry which is preliminary data.</text>
</comment>
<dbReference type="EMBL" id="NXID01000006">
    <property type="protein sequence ID" value="RXK16522.1"/>
    <property type="molecule type" value="Genomic_DNA"/>
</dbReference>
<comment type="similarity">
    <text evidence="1 2">Belongs to the DegT/DnrJ/EryC1 family.</text>
</comment>
<dbReference type="RefSeq" id="WP_114841175.1">
    <property type="nucleotide sequence ID" value="NZ_CP031219.1"/>
</dbReference>
<dbReference type="GO" id="GO:0008483">
    <property type="term" value="F:transaminase activity"/>
    <property type="evidence" value="ECO:0007669"/>
    <property type="project" value="TreeGrafter"/>
</dbReference>
<dbReference type="Pfam" id="PF01041">
    <property type="entry name" value="DegT_DnrJ_EryC1"/>
    <property type="match status" value="1"/>
</dbReference>
<dbReference type="GO" id="GO:0030170">
    <property type="term" value="F:pyridoxal phosphate binding"/>
    <property type="evidence" value="ECO:0007669"/>
    <property type="project" value="TreeGrafter"/>
</dbReference>
<organism evidence="3 4">
    <name type="scientific">Malaciobacter mytili LMG 24559</name>
    <dbReference type="NCBI Taxonomy" id="1032238"/>
    <lineage>
        <taxon>Bacteria</taxon>
        <taxon>Pseudomonadati</taxon>
        <taxon>Campylobacterota</taxon>
        <taxon>Epsilonproteobacteria</taxon>
        <taxon>Campylobacterales</taxon>
        <taxon>Arcobacteraceae</taxon>
        <taxon>Malaciobacter</taxon>
    </lineage>
</organism>
<evidence type="ECO:0000313" key="4">
    <source>
        <dbReference type="Proteomes" id="UP000290092"/>
    </source>
</evidence>
<dbReference type="Proteomes" id="UP000290092">
    <property type="component" value="Unassembled WGS sequence"/>
</dbReference>
<keyword evidence="2" id="KW-0663">Pyridoxal phosphate</keyword>
<dbReference type="InterPro" id="IPR015422">
    <property type="entry name" value="PyrdxlP-dep_Trfase_small"/>
</dbReference>
<dbReference type="Gene3D" id="3.40.640.10">
    <property type="entry name" value="Type I PLP-dependent aspartate aminotransferase-like (Major domain)"/>
    <property type="match status" value="1"/>
</dbReference>
<dbReference type="KEGG" id="amyt:AMYT_0707"/>
<dbReference type="CDD" id="cd00616">
    <property type="entry name" value="AHBA_syn"/>
    <property type="match status" value="1"/>
</dbReference>
<dbReference type="InterPro" id="IPR015421">
    <property type="entry name" value="PyrdxlP-dep_Trfase_major"/>
</dbReference>
<dbReference type="SUPFAM" id="SSF53383">
    <property type="entry name" value="PLP-dependent transferases"/>
    <property type="match status" value="1"/>
</dbReference>
<dbReference type="PANTHER" id="PTHR30244:SF34">
    <property type="entry name" value="DTDP-4-AMINO-4,6-DIDEOXYGALACTOSE TRANSAMINASE"/>
    <property type="match status" value="1"/>
</dbReference>
<dbReference type="PIRSF" id="PIRSF000390">
    <property type="entry name" value="PLP_StrS"/>
    <property type="match status" value="1"/>
</dbReference>
<gene>
    <name evidence="3" type="ORF">CP985_02945</name>
</gene>
<evidence type="ECO:0000256" key="2">
    <source>
        <dbReference type="RuleBase" id="RU004508"/>
    </source>
</evidence>